<feature type="transmembrane region" description="Helical" evidence="6">
    <location>
        <begin position="480"/>
        <end position="497"/>
    </location>
</feature>
<feature type="transmembrane region" description="Helical" evidence="6">
    <location>
        <begin position="280"/>
        <end position="296"/>
    </location>
</feature>
<feature type="transmembrane region" description="Helical" evidence="6">
    <location>
        <begin position="440"/>
        <end position="460"/>
    </location>
</feature>
<evidence type="ECO:0000313" key="9">
    <source>
        <dbReference type="EMBL" id="NDV01487.1"/>
    </source>
</evidence>
<comment type="caution">
    <text evidence="9">The sequence shown here is derived from an EMBL/GenBank/DDBJ whole genome shotgun (WGS) entry which is preliminary data.</text>
</comment>
<evidence type="ECO:0000256" key="3">
    <source>
        <dbReference type="ARBA" id="ARBA00022692"/>
    </source>
</evidence>
<feature type="transmembrane region" description="Helical" evidence="6">
    <location>
        <begin position="408"/>
        <end position="428"/>
    </location>
</feature>
<protein>
    <submittedName>
        <fullName evidence="9">ComEC family competence protein</fullName>
    </submittedName>
</protein>
<keyword evidence="4 6" id="KW-1133">Transmembrane helix</keyword>
<keyword evidence="3 6" id="KW-0812">Transmembrane</keyword>
<sequence length="682" mass="70219">MTWVPVFLGLGIGLYLAAPVEPSLAGWGLIAAVGLAALASVRALGPGLAPLATALALVALGAGLAGARVRAVEAPVLGFRYYGPVEGRVLAVDISASEAPRLLLDEVVLRNMSPGRTPARVRISLFGPMDWLAPEPGQRVIATAHLSPPSGPAEPGDFDFRRHAWFDRLGALGYTRAPVLLLEPAEEGALPLARARHAISAWMRARIPGDPGGFAAAVTTGDRSGLTPAASDALRGANLYHLVAISGMHMGLLTGFVFALVRGGLALIPPLALRLSTKKLAALAALPAAAAYLALAGRAVPTERAFIMAAVALVAVLLDRRAISMRAVAVAATLVLVLRPESLVNAGFQMSFAAVVALVAVFGAASPMRLARRGRLWRWAMPALLLAMSSLVAGLATAPVAAAHFNRVALFGLLANLLAVPAMGLLVMPGAVMTALLAPLGLEAAGLAMMAVGSGWILAVAEGITSMDGAVGGVPSPPPLVLPLLAAGGLILALWQGRGRWAGLAPMAVAALLWQGAERPALLVSDSGGLLGLMTAEGRAMSRERTDSYAAGIWLENDGTLAQRADLWALGALPERDGTVRLTLADTPILQVRGTRALGALEGCGGAAILIANVEVPGSRPCETYDLLRLRRTGALALRVGEAGELVIETAGAHAGLRPWTRQGPRPEPEEAPRIAGLLVAQ</sequence>
<dbReference type="InterPro" id="IPR004477">
    <property type="entry name" value="ComEC_N"/>
</dbReference>
<feature type="transmembrane region" description="Helical" evidence="6">
    <location>
        <begin position="239"/>
        <end position="268"/>
    </location>
</feature>
<evidence type="ECO:0000256" key="6">
    <source>
        <dbReference type="SAM" id="Phobius"/>
    </source>
</evidence>
<evidence type="ECO:0000256" key="5">
    <source>
        <dbReference type="ARBA" id="ARBA00023136"/>
    </source>
</evidence>
<dbReference type="GO" id="GO:0005886">
    <property type="term" value="C:plasma membrane"/>
    <property type="evidence" value="ECO:0007669"/>
    <property type="project" value="UniProtKB-SubCell"/>
</dbReference>
<gene>
    <name evidence="9" type="ORF">GZA08_10970</name>
</gene>
<evidence type="ECO:0000256" key="2">
    <source>
        <dbReference type="ARBA" id="ARBA00022475"/>
    </source>
</evidence>
<proteinExistence type="predicted"/>
<dbReference type="NCBIfam" id="TIGR00360">
    <property type="entry name" value="ComEC_N-term"/>
    <property type="match status" value="1"/>
</dbReference>
<keyword evidence="2" id="KW-1003">Cell membrane</keyword>
<feature type="transmembrane region" description="Helical" evidence="6">
    <location>
        <begin position="323"/>
        <end position="340"/>
    </location>
</feature>
<feature type="transmembrane region" description="Helical" evidence="6">
    <location>
        <begin position="346"/>
        <end position="367"/>
    </location>
</feature>
<reference evidence="9 10" key="1">
    <citation type="submission" date="2020-02" db="EMBL/GenBank/DDBJ databases">
        <title>Pseudoroseicyclus tamarix, sp. nov., isolated from offshore sediment of a Tamarix chinensis forest.</title>
        <authorList>
            <person name="Gai Y."/>
        </authorList>
    </citation>
    <scope>NUCLEOTIDE SEQUENCE [LARGE SCALE GENOMIC DNA]</scope>
    <source>
        <strain evidence="9 10">CLL3-39</strain>
    </source>
</reference>
<feature type="transmembrane region" description="Helical" evidence="6">
    <location>
        <begin position="48"/>
        <end position="67"/>
    </location>
</feature>
<dbReference type="Proteomes" id="UP000474757">
    <property type="component" value="Unassembled WGS sequence"/>
</dbReference>
<dbReference type="PANTHER" id="PTHR30619:SF1">
    <property type="entry name" value="RECOMBINATION PROTEIN 2"/>
    <property type="match status" value="1"/>
</dbReference>
<name>A0A6B2JSF6_9RHOB</name>
<dbReference type="InterPro" id="IPR052159">
    <property type="entry name" value="Competence_DNA_uptake"/>
</dbReference>
<organism evidence="9 10">
    <name type="scientific">Pseudoroseicyclus tamaricis</name>
    <dbReference type="NCBI Taxonomy" id="2705421"/>
    <lineage>
        <taxon>Bacteria</taxon>
        <taxon>Pseudomonadati</taxon>
        <taxon>Pseudomonadota</taxon>
        <taxon>Alphaproteobacteria</taxon>
        <taxon>Rhodobacterales</taxon>
        <taxon>Paracoccaceae</taxon>
        <taxon>Pseudoroseicyclus</taxon>
    </lineage>
</organism>
<evidence type="ECO:0000256" key="1">
    <source>
        <dbReference type="ARBA" id="ARBA00004651"/>
    </source>
</evidence>
<dbReference type="EMBL" id="JAAGAB010000002">
    <property type="protein sequence ID" value="NDV01487.1"/>
    <property type="molecule type" value="Genomic_DNA"/>
</dbReference>
<feature type="domain" description="DUF4131" evidence="8">
    <location>
        <begin position="27"/>
        <end position="178"/>
    </location>
</feature>
<dbReference type="PANTHER" id="PTHR30619">
    <property type="entry name" value="DNA INTERNALIZATION/COMPETENCE PROTEIN COMEC/REC2"/>
    <property type="match status" value="1"/>
</dbReference>
<dbReference type="AlphaFoldDB" id="A0A6B2JSF6"/>
<keyword evidence="10" id="KW-1185">Reference proteome</keyword>
<comment type="subcellular location">
    <subcellularLocation>
        <location evidence="1">Cell membrane</location>
        <topology evidence="1">Multi-pass membrane protein</topology>
    </subcellularLocation>
</comment>
<feature type="domain" description="ComEC/Rec2-related protein" evidence="7">
    <location>
        <begin position="219"/>
        <end position="497"/>
    </location>
</feature>
<feature type="transmembrane region" description="Helical" evidence="6">
    <location>
        <begin position="379"/>
        <end position="402"/>
    </location>
</feature>
<evidence type="ECO:0000259" key="8">
    <source>
        <dbReference type="Pfam" id="PF13567"/>
    </source>
</evidence>
<accession>A0A6B2JSF6</accession>
<evidence type="ECO:0000256" key="4">
    <source>
        <dbReference type="ARBA" id="ARBA00022989"/>
    </source>
</evidence>
<dbReference type="Pfam" id="PF03772">
    <property type="entry name" value="Competence"/>
    <property type="match status" value="1"/>
</dbReference>
<keyword evidence="5 6" id="KW-0472">Membrane</keyword>
<dbReference type="InterPro" id="IPR025405">
    <property type="entry name" value="DUF4131"/>
</dbReference>
<evidence type="ECO:0000313" key="10">
    <source>
        <dbReference type="Proteomes" id="UP000474757"/>
    </source>
</evidence>
<evidence type="ECO:0000259" key="7">
    <source>
        <dbReference type="Pfam" id="PF03772"/>
    </source>
</evidence>
<dbReference type="Pfam" id="PF13567">
    <property type="entry name" value="DUF4131"/>
    <property type="match status" value="1"/>
</dbReference>